<reference evidence="2" key="1">
    <citation type="journal article" date="2024" name="Proc. Natl. Acad. Sci. U.S.A.">
        <title>Extraordinary preservation of gene collinearity over three hundred million years revealed in homosporous lycophytes.</title>
        <authorList>
            <person name="Li C."/>
            <person name="Wickell D."/>
            <person name="Kuo L.Y."/>
            <person name="Chen X."/>
            <person name="Nie B."/>
            <person name="Liao X."/>
            <person name="Peng D."/>
            <person name="Ji J."/>
            <person name="Jenkins J."/>
            <person name="Williams M."/>
            <person name="Shu S."/>
            <person name="Plott C."/>
            <person name="Barry K."/>
            <person name="Rajasekar S."/>
            <person name="Grimwood J."/>
            <person name="Han X."/>
            <person name="Sun S."/>
            <person name="Hou Z."/>
            <person name="He W."/>
            <person name="Dai G."/>
            <person name="Sun C."/>
            <person name="Schmutz J."/>
            <person name="Leebens-Mack J.H."/>
            <person name="Li F.W."/>
            <person name="Wang L."/>
        </authorList>
    </citation>
    <scope>NUCLEOTIDE SEQUENCE [LARGE SCALE GENOMIC DNA]</scope>
    <source>
        <strain evidence="2">cv. PW_Plant_1</strain>
    </source>
</reference>
<protein>
    <submittedName>
        <fullName evidence="1">Uncharacterized protein</fullName>
    </submittedName>
</protein>
<dbReference type="Proteomes" id="UP001162992">
    <property type="component" value="Chromosome 7"/>
</dbReference>
<organism evidence="1 2">
    <name type="scientific">Diphasiastrum complanatum</name>
    <name type="common">Issler's clubmoss</name>
    <name type="synonym">Lycopodium complanatum</name>
    <dbReference type="NCBI Taxonomy" id="34168"/>
    <lineage>
        <taxon>Eukaryota</taxon>
        <taxon>Viridiplantae</taxon>
        <taxon>Streptophyta</taxon>
        <taxon>Embryophyta</taxon>
        <taxon>Tracheophyta</taxon>
        <taxon>Lycopodiopsida</taxon>
        <taxon>Lycopodiales</taxon>
        <taxon>Lycopodiaceae</taxon>
        <taxon>Lycopodioideae</taxon>
        <taxon>Diphasiastrum</taxon>
    </lineage>
</organism>
<name>A0ACC2D708_DIPCM</name>
<accession>A0ACC2D708</accession>
<proteinExistence type="predicted"/>
<evidence type="ECO:0000313" key="1">
    <source>
        <dbReference type="EMBL" id="KAJ7550026.1"/>
    </source>
</evidence>
<comment type="caution">
    <text evidence="1">The sequence shown here is derived from an EMBL/GenBank/DDBJ whole genome shotgun (WGS) entry which is preliminary data.</text>
</comment>
<gene>
    <name evidence="1" type="ORF">O6H91_07G079200</name>
</gene>
<dbReference type="EMBL" id="CM055098">
    <property type="protein sequence ID" value="KAJ7550026.1"/>
    <property type="molecule type" value="Genomic_DNA"/>
</dbReference>
<sequence length="675" mass="74858">MPGSTEAPRGEMESEECRILSSLPSFALNLSNFSSFCSSSLPLEEALSRLVQIARSTEGRQKLADLQAVPSLLALIPCFLSYISFTAQAEPSLRDGFPLAEREAVQLLVILLRALRNLCAGEASNQDAFRACKGVETLALISQSLMFFSASVDEKKLYASPPLGDLFKVLLQLLGNVAGRGDENRTAIWDKFFPDLMLGFAQASYFWKDAQEPLCMVLFTCCHLRDDHLRELSDDGKGAALLAMLLVKNERDASVQIQRCSDSDGTQHSGQQYDMFNSRSTENEWLKLLVRELCLEKPYFPAIFANLGSSTSLTSKSSYVEIYDARAKFRFQLEQQNLTTVQANLLCILCSILYEDAEDDMTATMKIAINTVVFLVDVISHSAQCAASLSGEACELPTGFPAIDALGYSLLLVRKLCAMESIRDNDKEVVREDLDPAGGFHEAGVLVSSDPFKQKCQMGSHLVTTNRSESRFEWKSSPSQVRYLLASHGLVPLMLKMLQALGPPATFEKVAGLSESVEQSQQQDHVGNSVSGNDNESSFGSLIHDAVNVCDGNNLSESDKLFPSKNLYRGFRRDLVSIIANISYRHFYVQEQIRENNGLLLLLQQCMVDKDNPFLREWGLWAIRNLLYDNEKNQQEVASLQLKGVANTSEILQTGLSVEIDPTTQRPKLVNVPVK</sequence>
<evidence type="ECO:0000313" key="2">
    <source>
        <dbReference type="Proteomes" id="UP001162992"/>
    </source>
</evidence>
<keyword evidence="2" id="KW-1185">Reference proteome</keyword>